<keyword evidence="5" id="KW-1185">Reference proteome</keyword>
<proteinExistence type="predicted"/>
<dbReference type="InterPro" id="IPR018929">
    <property type="entry name" value="DUF2510"/>
</dbReference>
<dbReference type="EMBL" id="SOCE01000001">
    <property type="protein sequence ID" value="TDU91256.1"/>
    <property type="molecule type" value="Genomic_DNA"/>
</dbReference>
<dbReference type="RefSeq" id="WP_133981033.1">
    <property type="nucleotide sequence ID" value="NZ_SOCE01000001.1"/>
</dbReference>
<gene>
    <name evidence="4" type="ORF">EV138_4858</name>
</gene>
<evidence type="ECO:0000256" key="2">
    <source>
        <dbReference type="SAM" id="Phobius"/>
    </source>
</evidence>
<dbReference type="Pfam" id="PF10708">
    <property type="entry name" value="DUF2510"/>
    <property type="match status" value="1"/>
</dbReference>
<comment type="caution">
    <text evidence="4">The sequence shown here is derived from an EMBL/GenBank/DDBJ whole genome shotgun (WGS) entry which is preliminary data.</text>
</comment>
<name>A0A4R7THY9_9ACTN</name>
<accession>A0A4R7THY9</accession>
<reference evidence="4 5" key="1">
    <citation type="submission" date="2019-03" db="EMBL/GenBank/DDBJ databases">
        <title>Genomic Encyclopedia of Type Strains, Phase III (KMG-III): the genomes of soil and plant-associated and newly described type strains.</title>
        <authorList>
            <person name="Whitman W."/>
        </authorList>
    </citation>
    <scope>NUCLEOTIDE SEQUENCE [LARGE SCALE GENOMIC DNA]</scope>
    <source>
        <strain evidence="4 5">VKM Ac-2575</strain>
    </source>
</reference>
<feature type="region of interest" description="Disordered" evidence="1">
    <location>
        <begin position="1"/>
        <end position="20"/>
    </location>
</feature>
<organism evidence="4 5">
    <name type="scientific">Kribbella voronezhensis</name>
    <dbReference type="NCBI Taxonomy" id="2512212"/>
    <lineage>
        <taxon>Bacteria</taxon>
        <taxon>Bacillati</taxon>
        <taxon>Actinomycetota</taxon>
        <taxon>Actinomycetes</taxon>
        <taxon>Propionibacteriales</taxon>
        <taxon>Kribbellaceae</taxon>
        <taxon>Kribbella</taxon>
    </lineage>
</organism>
<evidence type="ECO:0000259" key="3">
    <source>
        <dbReference type="Pfam" id="PF10708"/>
    </source>
</evidence>
<dbReference type="AlphaFoldDB" id="A0A4R7THY9"/>
<keyword evidence="2" id="KW-0812">Transmembrane</keyword>
<dbReference type="OrthoDB" id="4174975at2"/>
<evidence type="ECO:0000313" key="4">
    <source>
        <dbReference type="EMBL" id="TDU91256.1"/>
    </source>
</evidence>
<evidence type="ECO:0000256" key="1">
    <source>
        <dbReference type="SAM" id="MobiDB-lite"/>
    </source>
</evidence>
<sequence>MTTTPKPDSPQLPVGWHPDPWTDGDLYRYWDGSTWTAQTKPAPRKSKEPRKRRSVVFPLTFAAFLLVAVVTAVMMTRGDACKVSIGPATVDFFACQDVEARQSQMQQEVNSAKENAQAQAVGQPTSTVNLTGQWTPTQGGFSWQIEQYGNQVVVREVTPYGITAVAQGTLAGTVANLTYQAVDGSSGSNVLQLVDNRTLRGTVRSYATNAESTIELHR</sequence>
<protein>
    <submittedName>
        <fullName evidence="4">Uncharacterized protein DUF2510</fullName>
    </submittedName>
</protein>
<dbReference type="Proteomes" id="UP000295151">
    <property type="component" value="Unassembled WGS sequence"/>
</dbReference>
<evidence type="ECO:0000313" key="5">
    <source>
        <dbReference type="Proteomes" id="UP000295151"/>
    </source>
</evidence>
<feature type="transmembrane region" description="Helical" evidence="2">
    <location>
        <begin position="55"/>
        <end position="75"/>
    </location>
</feature>
<keyword evidence="2" id="KW-0472">Membrane</keyword>
<feature type="domain" description="DUF2510" evidence="3">
    <location>
        <begin position="15"/>
        <end position="45"/>
    </location>
</feature>
<keyword evidence="2" id="KW-1133">Transmembrane helix</keyword>